<evidence type="ECO:0000313" key="3">
    <source>
        <dbReference type="Proteomes" id="UP000289340"/>
    </source>
</evidence>
<feature type="region of interest" description="Disordered" evidence="1">
    <location>
        <begin position="41"/>
        <end position="65"/>
    </location>
</feature>
<sequence>MSSIYKYKQKLKTGACFNEVPLSFDLAIEVLVELVTKHEPQHNSCNKQKKKKSKPNDNNRPKPSDLNVAIIKLEGSRSCNEELQRRWQSSEDIARSDFGVGYQPAKKTSDITLRASQCWLENYVDGNEIKFDGGDSSLGQDTAWVVSSEESGLENPTSKG</sequence>
<dbReference type="AlphaFoldDB" id="A0A445M2P3"/>
<proteinExistence type="predicted"/>
<gene>
    <name evidence="2" type="ORF">D0Y65_001424</name>
</gene>
<reference evidence="2 3" key="1">
    <citation type="submission" date="2018-09" db="EMBL/GenBank/DDBJ databases">
        <title>A high-quality reference genome of wild soybean provides a powerful tool to mine soybean genomes.</title>
        <authorList>
            <person name="Xie M."/>
            <person name="Chung C.Y.L."/>
            <person name="Li M.-W."/>
            <person name="Wong F.-L."/>
            <person name="Chan T.-F."/>
            <person name="Lam H.-M."/>
        </authorList>
    </citation>
    <scope>NUCLEOTIDE SEQUENCE [LARGE SCALE GENOMIC DNA]</scope>
    <source>
        <strain evidence="3">cv. W05</strain>
        <tissue evidence="2">Hypocotyl of etiolated seedlings</tissue>
    </source>
</reference>
<dbReference type="Proteomes" id="UP000289340">
    <property type="component" value="Chromosome 1"/>
</dbReference>
<dbReference type="EMBL" id="QZWG01000001">
    <property type="protein sequence ID" value="RZC29816.1"/>
    <property type="molecule type" value="Genomic_DNA"/>
</dbReference>
<evidence type="ECO:0000313" key="2">
    <source>
        <dbReference type="EMBL" id="RZC29816.1"/>
    </source>
</evidence>
<organism evidence="2 3">
    <name type="scientific">Glycine soja</name>
    <name type="common">Wild soybean</name>
    <dbReference type="NCBI Taxonomy" id="3848"/>
    <lineage>
        <taxon>Eukaryota</taxon>
        <taxon>Viridiplantae</taxon>
        <taxon>Streptophyta</taxon>
        <taxon>Embryophyta</taxon>
        <taxon>Tracheophyta</taxon>
        <taxon>Spermatophyta</taxon>
        <taxon>Magnoliopsida</taxon>
        <taxon>eudicotyledons</taxon>
        <taxon>Gunneridae</taxon>
        <taxon>Pentapetalae</taxon>
        <taxon>rosids</taxon>
        <taxon>fabids</taxon>
        <taxon>Fabales</taxon>
        <taxon>Fabaceae</taxon>
        <taxon>Papilionoideae</taxon>
        <taxon>50 kb inversion clade</taxon>
        <taxon>NPAAA clade</taxon>
        <taxon>indigoferoid/millettioid clade</taxon>
        <taxon>Phaseoleae</taxon>
        <taxon>Glycine</taxon>
        <taxon>Glycine subgen. Soja</taxon>
    </lineage>
</organism>
<protein>
    <submittedName>
        <fullName evidence="2">Uncharacterized protein</fullName>
    </submittedName>
</protein>
<evidence type="ECO:0000256" key="1">
    <source>
        <dbReference type="SAM" id="MobiDB-lite"/>
    </source>
</evidence>
<keyword evidence="3" id="KW-1185">Reference proteome</keyword>
<accession>A0A445M2P3</accession>
<feature type="compositionally biased region" description="Basic and acidic residues" evidence="1">
    <location>
        <begin position="54"/>
        <end position="63"/>
    </location>
</feature>
<comment type="caution">
    <text evidence="2">The sequence shown here is derived from an EMBL/GenBank/DDBJ whole genome shotgun (WGS) entry which is preliminary data.</text>
</comment>
<name>A0A445M2P3_GLYSO</name>